<dbReference type="Gene3D" id="3.90.226.10">
    <property type="entry name" value="2-enoyl-CoA Hydratase, Chain A, domain 1"/>
    <property type="match status" value="1"/>
</dbReference>
<dbReference type="Gene3D" id="1.25.40.280">
    <property type="entry name" value="alix/aip1 like domains"/>
    <property type="match status" value="1"/>
</dbReference>
<dbReference type="InterPro" id="IPR038499">
    <property type="entry name" value="BRO1_sf"/>
</dbReference>
<keyword evidence="9" id="KW-1185">Reference proteome</keyword>
<dbReference type="GO" id="GO:0005782">
    <property type="term" value="C:peroxisomal matrix"/>
    <property type="evidence" value="ECO:0007669"/>
    <property type="project" value="TreeGrafter"/>
</dbReference>
<dbReference type="EMBL" id="MU005974">
    <property type="protein sequence ID" value="KAF2861166.1"/>
    <property type="molecule type" value="Genomic_DNA"/>
</dbReference>
<dbReference type="GO" id="GO:0006635">
    <property type="term" value="P:fatty acid beta-oxidation"/>
    <property type="evidence" value="ECO:0007669"/>
    <property type="project" value="TreeGrafter"/>
</dbReference>
<protein>
    <submittedName>
        <fullName evidence="8">ClpP/crotonase</fullName>
    </submittedName>
</protein>
<evidence type="ECO:0000256" key="1">
    <source>
        <dbReference type="ARBA" id="ARBA00004275"/>
    </source>
</evidence>
<comment type="pathway">
    <text evidence="2">Lipid metabolism; fatty acid beta-oxidation.</text>
</comment>
<evidence type="ECO:0000259" key="7">
    <source>
        <dbReference type="PROSITE" id="PS51180"/>
    </source>
</evidence>
<dbReference type="AlphaFoldDB" id="A0A6A7C0R9"/>
<evidence type="ECO:0000256" key="2">
    <source>
        <dbReference type="ARBA" id="ARBA00005005"/>
    </source>
</evidence>
<dbReference type="GO" id="GO:0004165">
    <property type="term" value="F:delta(3)-delta(2)-enoyl-CoA isomerase activity"/>
    <property type="evidence" value="ECO:0007669"/>
    <property type="project" value="UniProtKB-ARBA"/>
</dbReference>
<evidence type="ECO:0000256" key="5">
    <source>
        <dbReference type="ARBA" id="ARBA00023140"/>
    </source>
</evidence>
<keyword evidence="6" id="KW-0413">Isomerase</keyword>
<comment type="subcellular location">
    <subcellularLocation>
        <location evidence="1">Peroxisome</location>
    </subcellularLocation>
</comment>
<dbReference type="PROSITE" id="PS51180">
    <property type="entry name" value="BRO1"/>
    <property type="match status" value="1"/>
</dbReference>
<proteinExistence type="inferred from homology"/>
<dbReference type="Pfam" id="PF03097">
    <property type="entry name" value="BRO1"/>
    <property type="match status" value="1"/>
</dbReference>
<dbReference type="PANTHER" id="PTHR43684:SF1">
    <property type="entry name" value="ENOYL-COA DELTA ISOMERASE 2"/>
    <property type="match status" value="1"/>
</dbReference>
<accession>A0A6A7C0R9</accession>
<keyword evidence="4" id="KW-0843">Virulence</keyword>
<gene>
    <name evidence="8" type="ORF">K470DRAFT_294380</name>
</gene>
<evidence type="ECO:0000256" key="4">
    <source>
        <dbReference type="ARBA" id="ARBA00023026"/>
    </source>
</evidence>
<dbReference type="SUPFAM" id="SSF52096">
    <property type="entry name" value="ClpP/crotonase"/>
    <property type="match status" value="1"/>
</dbReference>
<comment type="similarity">
    <text evidence="3">Belongs to the enoyl-CoA hydratase/isomerase family.</text>
</comment>
<dbReference type="OrthoDB" id="448450at2759"/>
<dbReference type="InterPro" id="IPR051053">
    <property type="entry name" value="ECH/Chromodomain_protein"/>
</dbReference>
<evidence type="ECO:0000256" key="3">
    <source>
        <dbReference type="ARBA" id="ARBA00005254"/>
    </source>
</evidence>
<dbReference type="InterPro" id="IPR029045">
    <property type="entry name" value="ClpP/crotonase-like_dom_sf"/>
</dbReference>
<dbReference type="CDD" id="cd06558">
    <property type="entry name" value="crotonase-like"/>
    <property type="match status" value="1"/>
</dbReference>
<dbReference type="InterPro" id="IPR004328">
    <property type="entry name" value="BRO1_dom"/>
</dbReference>
<feature type="domain" description="BRO1" evidence="7">
    <location>
        <begin position="1"/>
        <end position="328"/>
    </location>
</feature>
<dbReference type="PANTHER" id="PTHR43684">
    <property type="match status" value="1"/>
</dbReference>
<evidence type="ECO:0000256" key="6">
    <source>
        <dbReference type="ARBA" id="ARBA00023235"/>
    </source>
</evidence>
<evidence type="ECO:0000313" key="9">
    <source>
        <dbReference type="Proteomes" id="UP000799421"/>
    </source>
</evidence>
<reference evidence="8" key="1">
    <citation type="journal article" date="2020" name="Stud. Mycol.">
        <title>101 Dothideomycetes genomes: a test case for predicting lifestyles and emergence of pathogens.</title>
        <authorList>
            <person name="Haridas S."/>
            <person name="Albert R."/>
            <person name="Binder M."/>
            <person name="Bloem J."/>
            <person name="Labutti K."/>
            <person name="Salamov A."/>
            <person name="Andreopoulos B."/>
            <person name="Baker S."/>
            <person name="Barry K."/>
            <person name="Bills G."/>
            <person name="Bluhm B."/>
            <person name="Cannon C."/>
            <person name="Castanera R."/>
            <person name="Culley D."/>
            <person name="Daum C."/>
            <person name="Ezra D."/>
            <person name="Gonzalez J."/>
            <person name="Henrissat B."/>
            <person name="Kuo A."/>
            <person name="Liang C."/>
            <person name="Lipzen A."/>
            <person name="Lutzoni F."/>
            <person name="Magnuson J."/>
            <person name="Mondo S."/>
            <person name="Nolan M."/>
            <person name="Ohm R."/>
            <person name="Pangilinan J."/>
            <person name="Park H.-J."/>
            <person name="Ramirez L."/>
            <person name="Alfaro M."/>
            <person name="Sun H."/>
            <person name="Tritt A."/>
            <person name="Yoshinaga Y."/>
            <person name="Zwiers L.-H."/>
            <person name="Turgeon B."/>
            <person name="Goodwin S."/>
            <person name="Spatafora J."/>
            <person name="Crous P."/>
            <person name="Grigoriev I."/>
        </authorList>
    </citation>
    <scope>NUCLEOTIDE SEQUENCE</scope>
    <source>
        <strain evidence="8">CBS 480.64</strain>
    </source>
</reference>
<dbReference type="Proteomes" id="UP000799421">
    <property type="component" value="Unassembled WGS sequence"/>
</dbReference>
<dbReference type="FunFam" id="3.90.226.10:FF:000048">
    <property type="entry name" value="3,2-trans-enoyl-CoA isomerase"/>
    <property type="match status" value="1"/>
</dbReference>
<dbReference type="Pfam" id="PF00378">
    <property type="entry name" value="ECH_1"/>
    <property type="match status" value="1"/>
</dbReference>
<sequence>MAAMYSQLAVQSNRATSEGLKSAAANFCQAAGVIEHLKWQIASDLRSVPPDEMEPATLDSLYSLMLAQAQECFWQKAVGVSLQRKANRRRNLKVLHEMNLGIKGRLPFHRNERPETIAMSTQSDQRVLFTTKGKIAIITLNLPKKLNALTQDDYLSVSQYLRKIALMDDIVVTVLTAKGRFFSAGADVSISRAGPDTPGENDTYKHWLHSFVANNLNTTQAFYSHPKILVIALNGPAVGLSAALTGFGDFVYCTPHTYLLTPFSSLGLVAEGGASRGFVRRLGIAKANEALIMSKKITCQELVQTGYVNKVFDTKPEESDKFLELVLNEIDDRLTGGHLVDDSLTKIKELVQRQERESLDRQGVYEVFGGLERFLSGIPQQEFQKVASGAKKHKL</sequence>
<evidence type="ECO:0000313" key="8">
    <source>
        <dbReference type="EMBL" id="KAF2861166.1"/>
    </source>
</evidence>
<dbReference type="InterPro" id="IPR001753">
    <property type="entry name" value="Enoyl-CoA_hydra/iso"/>
</dbReference>
<organism evidence="8 9">
    <name type="scientific">Piedraia hortae CBS 480.64</name>
    <dbReference type="NCBI Taxonomy" id="1314780"/>
    <lineage>
        <taxon>Eukaryota</taxon>
        <taxon>Fungi</taxon>
        <taxon>Dikarya</taxon>
        <taxon>Ascomycota</taxon>
        <taxon>Pezizomycotina</taxon>
        <taxon>Dothideomycetes</taxon>
        <taxon>Dothideomycetidae</taxon>
        <taxon>Capnodiales</taxon>
        <taxon>Piedraiaceae</taxon>
        <taxon>Piedraia</taxon>
    </lineage>
</organism>
<keyword evidence="5" id="KW-0576">Peroxisome</keyword>
<name>A0A6A7C0R9_9PEZI</name>